<dbReference type="Pfam" id="PF00168">
    <property type="entry name" value="C2"/>
    <property type="match status" value="1"/>
</dbReference>
<evidence type="ECO:0000259" key="2">
    <source>
        <dbReference type="PROSITE" id="PS50004"/>
    </source>
</evidence>
<comment type="caution">
    <text evidence="3">The sequence shown here is derived from an EMBL/GenBank/DDBJ whole genome shotgun (WGS) entry which is preliminary data.</text>
</comment>
<dbReference type="EMBL" id="CAXAMM010014558">
    <property type="protein sequence ID" value="CAK9034086.1"/>
    <property type="molecule type" value="Genomic_DNA"/>
</dbReference>
<dbReference type="PANTHER" id="PTHR46436">
    <property type="entry name" value="CENTROSOMAL PROTEIN OF 76 KDA"/>
    <property type="match status" value="1"/>
</dbReference>
<dbReference type="InterPro" id="IPR035892">
    <property type="entry name" value="C2_domain_sf"/>
</dbReference>
<organism evidence="3 4">
    <name type="scientific">Durusdinium trenchii</name>
    <dbReference type="NCBI Taxonomy" id="1381693"/>
    <lineage>
        <taxon>Eukaryota</taxon>
        <taxon>Sar</taxon>
        <taxon>Alveolata</taxon>
        <taxon>Dinophyceae</taxon>
        <taxon>Suessiales</taxon>
        <taxon>Symbiodiniaceae</taxon>
        <taxon>Durusdinium</taxon>
    </lineage>
</organism>
<dbReference type="InterPro" id="IPR056290">
    <property type="entry name" value="CEPT76/DRC7_peptidase-like_dom"/>
</dbReference>
<feature type="region of interest" description="Disordered" evidence="1">
    <location>
        <begin position="726"/>
        <end position="761"/>
    </location>
</feature>
<feature type="compositionally biased region" description="Basic and acidic residues" evidence="1">
    <location>
        <begin position="738"/>
        <end position="749"/>
    </location>
</feature>
<name>A0ABP0L5K9_9DINO</name>
<proteinExistence type="predicted"/>
<dbReference type="PROSITE" id="PS50004">
    <property type="entry name" value="C2"/>
    <property type="match status" value="1"/>
</dbReference>
<dbReference type="SMART" id="SM00239">
    <property type="entry name" value="C2"/>
    <property type="match status" value="1"/>
</dbReference>
<dbReference type="Pfam" id="PF24656">
    <property type="entry name" value="CEPT76_peptidase"/>
    <property type="match status" value="1"/>
</dbReference>
<feature type="compositionally biased region" description="Basic and acidic residues" evidence="1">
    <location>
        <begin position="32"/>
        <end position="60"/>
    </location>
</feature>
<protein>
    <submittedName>
        <fullName evidence="3">Centrosomal protein of 76 kDa (Cep76)</fullName>
    </submittedName>
</protein>
<feature type="region of interest" description="Disordered" evidence="1">
    <location>
        <begin position="1"/>
        <end position="60"/>
    </location>
</feature>
<dbReference type="InterPro" id="IPR000008">
    <property type="entry name" value="C2_dom"/>
</dbReference>
<keyword evidence="4" id="KW-1185">Reference proteome</keyword>
<reference evidence="3 4" key="1">
    <citation type="submission" date="2024-02" db="EMBL/GenBank/DDBJ databases">
        <authorList>
            <person name="Chen Y."/>
            <person name="Shah S."/>
            <person name="Dougan E. K."/>
            <person name="Thang M."/>
            <person name="Chan C."/>
        </authorList>
    </citation>
    <scope>NUCLEOTIDE SEQUENCE [LARGE SCALE GENOMIC DNA]</scope>
</reference>
<sequence>MGQLGDSMESEAVDTDGRAGTGTGGFRTVAFHAERGRANRKTGDNGDEAARRGRDSVRGVECEGSDDLALTGELSGINVDGYPSASTHPLSFEQLHSVIGTNKHRLLPPAAPGRSFANDWNCRHVIPVVTPRISSFLTRACLFRTPPRAPGAPMRSTRRAIGGGLGVRVRRQVNLMSFEKPRELQELVTQLGGGSRYHVILANAEIPLRGVLEHGEVKAELRSGAAKRGEEWGVCGEPIWMGFFSSTGGPTEELGKPSGFAGVAYNFRQLGLATLRPAPWFYGLEEGGKVHRQRCGLLQGHVAVDHRPRYQQTDDVSDELDLRKRYLFVKVIKVDRVVTPDTRPTDEIDTFVEVTFDGVAKRTRICQDDVSPSFNDDLVFELSLAKTSSKNERQDDNEATWEELERKGPVFIDLWTIGSKSNEHLGSVEAFLQDILVDEVGQPQKEVTRTARDARLKRQENFSVRAFRGQRRLFSHVMVILTRRTSRLQNPLPSGRAAFAASEQHTEESNIFYEMWFLPDLDPMAVLKALPAEVPLPKALAEKFEEKQMIWNLARTNLDEHTDEVADELNGIHENMEQIEQDELRRTGRQFQCTAASIWPVQSAQEHFLPRFCDVLRPPHGVDCATAINHYVGCFPYMESKSEDTVSTPNFFCALRKGKILEHALLHCSLLLGLSFKAYVCCGTNLKGDAHSWVAVFEEDGTVRFWEPFLGTGTLQLRRRFAHPQYLLPGPSNKPARSMKDADLQAEERRRRRGRERSVGQ</sequence>
<evidence type="ECO:0000256" key="1">
    <source>
        <dbReference type="SAM" id="MobiDB-lite"/>
    </source>
</evidence>
<gene>
    <name evidence="3" type="ORF">SCF082_LOCUS20745</name>
</gene>
<evidence type="ECO:0000313" key="3">
    <source>
        <dbReference type="EMBL" id="CAK9034086.1"/>
    </source>
</evidence>
<dbReference type="PANTHER" id="PTHR46436:SF2">
    <property type="entry name" value="CHROMOSOME UNDETERMINED SCAFFOLD_119, WHOLE GENOME SHOTGUN SEQUENCE"/>
    <property type="match status" value="1"/>
</dbReference>
<dbReference type="Proteomes" id="UP001642464">
    <property type="component" value="Unassembled WGS sequence"/>
</dbReference>
<dbReference type="SUPFAM" id="SSF49562">
    <property type="entry name" value="C2 domain (Calcium/lipid-binding domain, CaLB)"/>
    <property type="match status" value="1"/>
</dbReference>
<feature type="domain" description="C2" evidence="2">
    <location>
        <begin position="308"/>
        <end position="448"/>
    </location>
</feature>
<dbReference type="InterPro" id="IPR052299">
    <property type="entry name" value="CEP76"/>
</dbReference>
<dbReference type="Gene3D" id="2.60.40.150">
    <property type="entry name" value="C2 domain"/>
    <property type="match status" value="1"/>
</dbReference>
<evidence type="ECO:0000313" key="4">
    <source>
        <dbReference type="Proteomes" id="UP001642464"/>
    </source>
</evidence>
<accession>A0ABP0L5K9</accession>